<dbReference type="GeneID" id="106818720"/>
<keyword evidence="2" id="KW-1185">Reference proteome</keyword>
<protein>
    <submittedName>
        <fullName evidence="3">Uncharacterized protein LOC106818720</fullName>
    </submittedName>
</protein>
<dbReference type="Proteomes" id="UP000695022">
    <property type="component" value="Unplaced"/>
</dbReference>
<evidence type="ECO:0000256" key="1">
    <source>
        <dbReference type="SAM" id="MobiDB-lite"/>
    </source>
</evidence>
<name>A0ABM1F360_PRICU</name>
<sequence>MAGTERTCIRCATKIRKRPGKSGGYTSVGIQCKLIGQDITVGDALKVERGDGENTVASGYVCQKCRYRLGKMMSESQMLPTASGTASPLKTISQRRSGSMVGNGTRRTCVRCATQIRKRPEKSGGYSSYSIHCKLIGQDITVGDALKVERGDGENTVASGHVCTKCRYRLSKMMSESQMLPTASVAHSLDVIPHVRCGFTPKKRQLYNRTTKGTTTSKKLKNYKAMAGKMLSKSNYAQMLTLLWKSSQAFHTALQEFVRKQVYKEARQFRTKPCKLRQNLSVSSIMDFDWTTTLQEIKAGMPFIHRIFCGMLETRKLSKRKITRVPPTKQRIGASIAVMLANRQPRTYKLLQSWVGVELWRSGCRQKGFSCLRELGMSQSAKATRACVDRVGSEFDAEPCNWKRDIEVGHQSSTDDVDVQPLRFTSDEDEDDVNVARREPLTLDVSQ</sequence>
<gene>
    <name evidence="3" type="primary">LOC106818720</name>
</gene>
<accession>A0ABM1F360</accession>
<proteinExistence type="predicted"/>
<organism evidence="2 3">
    <name type="scientific">Priapulus caudatus</name>
    <name type="common">Priapulid worm</name>
    <dbReference type="NCBI Taxonomy" id="37621"/>
    <lineage>
        <taxon>Eukaryota</taxon>
        <taxon>Metazoa</taxon>
        <taxon>Ecdysozoa</taxon>
        <taxon>Scalidophora</taxon>
        <taxon>Priapulida</taxon>
        <taxon>Priapulimorpha</taxon>
        <taxon>Priapulimorphida</taxon>
        <taxon>Priapulidae</taxon>
        <taxon>Priapulus</taxon>
    </lineage>
</organism>
<dbReference type="RefSeq" id="XP_014678881.1">
    <property type="nucleotide sequence ID" value="XM_014823395.1"/>
</dbReference>
<evidence type="ECO:0000313" key="3">
    <source>
        <dbReference type="RefSeq" id="XP_014678881.1"/>
    </source>
</evidence>
<evidence type="ECO:0000313" key="2">
    <source>
        <dbReference type="Proteomes" id="UP000695022"/>
    </source>
</evidence>
<feature type="region of interest" description="Disordered" evidence="1">
    <location>
        <begin position="79"/>
        <end position="103"/>
    </location>
</feature>
<feature type="region of interest" description="Disordered" evidence="1">
    <location>
        <begin position="411"/>
        <end position="447"/>
    </location>
</feature>
<reference evidence="3" key="1">
    <citation type="submission" date="2025-08" db="UniProtKB">
        <authorList>
            <consortium name="RefSeq"/>
        </authorList>
    </citation>
    <scope>IDENTIFICATION</scope>
</reference>